<organism evidence="2 3">
    <name type="scientific">Sorangium cellulosum (strain So ce56)</name>
    <name type="common">Polyangium cellulosum (strain So ce56)</name>
    <dbReference type="NCBI Taxonomy" id="448385"/>
    <lineage>
        <taxon>Bacteria</taxon>
        <taxon>Pseudomonadati</taxon>
        <taxon>Myxococcota</taxon>
        <taxon>Polyangia</taxon>
        <taxon>Polyangiales</taxon>
        <taxon>Polyangiaceae</taxon>
        <taxon>Sorangium</taxon>
    </lineage>
</organism>
<sequence>MRKSWLAVMFSVASMACLTSGCSALPDGDDPRTSEPVGTSQQPLVYGWSNRYGDINYQHAGDVTVDVSDNIIITAGGEGSVDFGGGAHTPTFYGVMLAKFDDSGNCIWSKMFEGVNLMGVATDSAGNVNIVGTMFGAIDFGGGPMSPLGMSDIFVAQFDASGNYVWSDRFGGGPLEYAEGMAIAVDSSDNVIITGNYSGNLRFGSDFGIAVSNDVFLAKLDSSGNPVFGRFFGVPLVPGTGTGRAVAIDGSDNIVISGWYYGSMDFGGGPTPLVSVPDTADAFVAEFDSSGTYLWDTTFGNSGEADALNVATDSLGNVAVVGSFTGNMDIGGSTLTSAGNTDIFVAQFDNSGTHLWSHGFGDTDWDMASGVSINDSGDVFVTGDIGGAVDFGGGTLTSAGSSDVFVAHFDGSGTHVWSENYGDTDPQGGSSIKIDSNGNAVVTGAFFGSVNFGGTTLTDAGTGDIFLAQFTP</sequence>
<evidence type="ECO:0008006" key="4">
    <source>
        <dbReference type="Google" id="ProtNLM"/>
    </source>
</evidence>
<dbReference type="eggNOG" id="COG1520">
    <property type="taxonomic scope" value="Bacteria"/>
</dbReference>
<dbReference type="EMBL" id="AM746676">
    <property type="protein sequence ID" value="CAN99101.1"/>
    <property type="molecule type" value="Genomic_DNA"/>
</dbReference>
<accession>A9G914</accession>
<dbReference type="PANTHER" id="PTHR35580">
    <property type="entry name" value="CELL SURFACE GLYCOPROTEIN (S-LAYER PROTEIN)-LIKE PROTEIN"/>
    <property type="match status" value="1"/>
</dbReference>
<name>A9G914_SORC5</name>
<dbReference type="HOGENOM" id="CLU_035227_1_0_7"/>
<feature type="chain" id="PRO_5002735818" description="Secreted protein" evidence="1">
    <location>
        <begin position="25"/>
        <end position="472"/>
    </location>
</feature>
<dbReference type="AlphaFoldDB" id="A9G914"/>
<dbReference type="Proteomes" id="UP000002139">
    <property type="component" value="Chromosome"/>
</dbReference>
<dbReference type="PROSITE" id="PS51257">
    <property type="entry name" value="PROKAR_LIPOPROTEIN"/>
    <property type="match status" value="1"/>
</dbReference>
<protein>
    <recommendedName>
        <fullName evidence="4">Secreted protein</fullName>
    </recommendedName>
</protein>
<dbReference type="STRING" id="448385.sce8929"/>
<feature type="signal peptide" evidence="1">
    <location>
        <begin position="1"/>
        <end position="24"/>
    </location>
</feature>
<reference evidence="2 3" key="1">
    <citation type="journal article" date="2007" name="Nat. Biotechnol.">
        <title>Complete genome sequence of the myxobacterium Sorangium cellulosum.</title>
        <authorList>
            <person name="Schneiker S."/>
            <person name="Perlova O."/>
            <person name="Kaiser O."/>
            <person name="Gerth K."/>
            <person name="Alici A."/>
            <person name="Altmeyer M.O."/>
            <person name="Bartels D."/>
            <person name="Bekel T."/>
            <person name="Beyer S."/>
            <person name="Bode E."/>
            <person name="Bode H.B."/>
            <person name="Bolten C.J."/>
            <person name="Choudhuri J.V."/>
            <person name="Doss S."/>
            <person name="Elnakady Y.A."/>
            <person name="Frank B."/>
            <person name="Gaigalat L."/>
            <person name="Goesmann A."/>
            <person name="Groeger C."/>
            <person name="Gross F."/>
            <person name="Jelsbak L."/>
            <person name="Jelsbak L."/>
            <person name="Kalinowski J."/>
            <person name="Kegler C."/>
            <person name="Knauber T."/>
            <person name="Konietzny S."/>
            <person name="Kopp M."/>
            <person name="Krause L."/>
            <person name="Krug D."/>
            <person name="Linke B."/>
            <person name="Mahmud T."/>
            <person name="Martinez-Arias R."/>
            <person name="McHardy A.C."/>
            <person name="Merai M."/>
            <person name="Meyer F."/>
            <person name="Mormann S."/>
            <person name="Munoz-Dorado J."/>
            <person name="Perez J."/>
            <person name="Pradella S."/>
            <person name="Rachid S."/>
            <person name="Raddatz G."/>
            <person name="Rosenau F."/>
            <person name="Rueckert C."/>
            <person name="Sasse F."/>
            <person name="Scharfe M."/>
            <person name="Schuster S.C."/>
            <person name="Suen G."/>
            <person name="Treuner-Lange A."/>
            <person name="Velicer G.J."/>
            <person name="Vorholter F.-J."/>
            <person name="Weissman K.J."/>
            <person name="Welch R.D."/>
            <person name="Wenzel S.C."/>
            <person name="Whitworth D.E."/>
            <person name="Wilhelm S."/>
            <person name="Wittmann C."/>
            <person name="Bloecker H."/>
            <person name="Puehler A."/>
            <person name="Mueller R."/>
        </authorList>
    </citation>
    <scope>NUCLEOTIDE SEQUENCE [LARGE SCALE GENOMIC DNA]</scope>
    <source>
        <strain evidence="3">So ce56</strain>
    </source>
</reference>
<keyword evidence="1" id="KW-0732">Signal</keyword>
<keyword evidence="3" id="KW-1185">Reference proteome</keyword>
<dbReference type="InterPro" id="IPR052918">
    <property type="entry name" value="Motility_Chemotaxis_Reg"/>
</dbReference>
<proteinExistence type="predicted"/>
<gene>
    <name evidence="2" type="ordered locus">sce8929</name>
</gene>
<evidence type="ECO:0000313" key="2">
    <source>
        <dbReference type="EMBL" id="CAN99101.1"/>
    </source>
</evidence>
<dbReference type="PANTHER" id="PTHR35580:SF1">
    <property type="entry name" value="PHYTASE-LIKE DOMAIN-CONTAINING PROTEIN"/>
    <property type="match status" value="1"/>
</dbReference>
<evidence type="ECO:0000256" key="1">
    <source>
        <dbReference type="SAM" id="SignalP"/>
    </source>
</evidence>
<evidence type="ECO:0000313" key="3">
    <source>
        <dbReference type="Proteomes" id="UP000002139"/>
    </source>
</evidence>
<dbReference type="KEGG" id="scl:sce8929"/>